<reference evidence="1" key="1">
    <citation type="submission" date="2022-01" db="EMBL/GenBank/DDBJ databases">
        <title>Whole genome-based taxonomy of the Shewanellaceae.</title>
        <authorList>
            <person name="Martin-Rodriguez A.J."/>
        </authorList>
    </citation>
    <scope>NUCLEOTIDE SEQUENCE</scope>
    <source>
        <strain evidence="1">DSM 23803</strain>
    </source>
</reference>
<accession>A0A9X1Z2J1</accession>
<proteinExistence type="predicted"/>
<dbReference type="AlphaFoldDB" id="A0A9X1Z2J1"/>
<dbReference type="Proteomes" id="UP001139408">
    <property type="component" value="Unassembled WGS sequence"/>
</dbReference>
<dbReference type="EMBL" id="JAKILJ010000001">
    <property type="protein sequence ID" value="MCL1103743.1"/>
    <property type="molecule type" value="Genomic_DNA"/>
</dbReference>
<protein>
    <submittedName>
        <fullName evidence="1">Uncharacterized protein</fullName>
    </submittedName>
</protein>
<comment type="caution">
    <text evidence="1">The sequence shown here is derived from an EMBL/GenBank/DDBJ whole genome shotgun (WGS) entry which is preliminary data.</text>
</comment>
<dbReference type="RefSeq" id="WP_188923481.1">
    <property type="nucleotide sequence ID" value="NZ_BMQI01000001.1"/>
</dbReference>
<evidence type="ECO:0000313" key="1">
    <source>
        <dbReference type="EMBL" id="MCL1103743.1"/>
    </source>
</evidence>
<gene>
    <name evidence="1" type="ORF">L2749_00455</name>
</gene>
<sequence>MTQYISSITKDMMLNSITPTHISLHSGDPSESGLNNEISSTHYTRQPCVFNQSLNGERVLNANVDITLSQGDSVNYIGYWNNSTFLMSESIQPILFTAVGVLTINQLSTVLKI</sequence>
<organism evidence="1 2">
    <name type="scientific">Shewanella algicola</name>
    <dbReference type="NCBI Taxonomy" id="640633"/>
    <lineage>
        <taxon>Bacteria</taxon>
        <taxon>Pseudomonadati</taxon>
        <taxon>Pseudomonadota</taxon>
        <taxon>Gammaproteobacteria</taxon>
        <taxon>Alteromonadales</taxon>
        <taxon>Shewanellaceae</taxon>
        <taxon>Shewanella</taxon>
    </lineage>
</organism>
<name>A0A9X1Z2J1_9GAMM</name>
<evidence type="ECO:0000313" key="2">
    <source>
        <dbReference type="Proteomes" id="UP001139408"/>
    </source>
</evidence>
<keyword evidence="2" id="KW-1185">Reference proteome</keyword>